<protein>
    <submittedName>
        <fullName evidence="1">HAD family phosphatase</fullName>
    </submittedName>
</protein>
<dbReference type="InterPro" id="IPR023214">
    <property type="entry name" value="HAD_sf"/>
</dbReference>
<keyword evidence="2" id="KW-1185">Reference proteome</keyword>
<dbReference type="InterPro" id="IPR041492">
    <property type="entry name" value="HAD_2"/>
</dbReference>
<dbReference type="PANTHER" id="PTHR43481:SF4">
    <property type="entry name" value="GLYCEROL-1-PHOSPHATE PHOSPHOHYDROLASE 1-RELATED"/>
    <property type="match status" value="1"/>
</dbReference>
<dbReference type="InterPro" id="IPR023198">
    <property type="entry name" value="PGP-like_dom2"/>
</dbReference>
<dbReference type="Pfam" id="PF13419">
    <property type="entry name" value="HAD_2"/>
    <property type="match status" value="1"/>
</dbReference>
<organism evidence="1 2">
    <name type="scientific">Simkania negevensis</name>
    <dbReference type="NCBI Taxonomy" id="83561"/>
    <lineage>
        <taxon>Bacteria</taxon>
        <taxon>Pseudomonadati</taxon>
        <taxon>Chlamydiota</taxon>
        <taxon>Chlamydiia</taxon>
        <taxon>Parachlamydiales</taxon>
        <taxon>Simkaniaceae</taxon>
        <taxon>Simkania</taxon>
    </lineage>
</organism>
<dbReference type="EMBL" id="JAFITR010000017">
    <property type="protein sequence ID" value="MBN4066696.1"/>
    <property type="molecule type" value="Genomic_DNA"/>
</dbReference>
<dbReference type="SFLD" id="SFLDG01135">
    <property type="entry name" value="C1.5.6:_HAD__Beta-PGM__Phospha"/>
    <property type="match status" value="1"/>
</dbReference>
<dbReference type="Gene3D" id="3.40.50.1000">
    <property type="entry name" value="HAD superfamily/HAD-like"/>
    <property type="match status" value="1"/>
</dbReference>
<dbReference type="Gene3D" id="1.10.150.240">
    <property type="entry name" value="Putative phosphatase, domain 2"/>
    <property type="match status" value="1"/>
</dbReference>
<accession>A0ABS3APS6</accession>
<dbReference type="Proteomes" id="UP000722121">
    <property type="component" value="Unassembled WGS sequence"/>
</dbReference>
<dbReference type="SFLD" id="SFLDG01129">
    <property type="entry name" value="C1.5:_HAD__Beta-PGM__Phosphata"/>
    <property type="match status" value="1"/>
</dbReference>
<proteinExistence type="predicted"/>
<sequence>MDKKVLFLDLDGTIANSLPKMFELFTDLLAPYGVTATDEEFRSLLGPSVAEIVATVREKHNIEQSNEELYHHYITKIEACYNEEIELFPGVVEFLDFASQRQQKVCLVTSAPKSLSHSFLQSKGILPYFYSIYTAEDTARRKPHPDIYQLALHNEQYTPEQAITVEDSPQGITASVAAGIDTIAIHAHNECNTNGLLASVDNWHELLAFAKGKWSQRSNIH</sequence>
<dbReference type="SFLD" id="SFLDS00003">
    <property type="entry name" value="Haloacid_Dehalogenase"/>
    <property type="match status" value="1"/>
</dbReference>
<dbReference type="SUPFAM" id="SSF56784">
    <property type="entry name" value="HAD-like"/>
    <property type="match status" value="1"/>
</dbReference>
<evidence type="ECO:0000313" key="2">
    <source>
        <dbReference type="Proteomes" id="UP000722121"/>
    </source>
</evidence>
<dbReference type="InterPro" id="IPR051806">
    <property type="entry name" value="HAD-like_SPP"/>
</dbReference>
<dbReference type="InterPro" id="IPR006439">
    <property type="entry name" value="HAD-SF_hydro_IA"/>
</dbReference>
<dbReference type="NCBIfam" id="TIGR01509">
    <property type="entry name" value="HAD-SF-IA-v3"/>
    <property type="match status" value="1"/>
</dbReference>
<dbReference type="InterPro" id="IPR036412">
    <property type="entry name" value="HAD-like_sf"/>
</dbReference>
<name>A0ABS3APS6_9BACT</name>
<reference evidence="1 2" key="1">
    <citation type="submission" date="2021-02" db="EMBL/GenBank/DDBJ databases">
        <title>Activity-based single-cell genomes from oceanic crustal fluid captures similar information to metagenomic and metatranscriptomic surveys with orders of magnitude less sampling.</title>
        <authorList>
            <person name="D'Angelo T.S."/>
            <person name="Orcutt B.N."/>
        </authorList>
    </citation>
    <scope>NUCLEOTIDE SEQUENCE [LARGE SCALE GENOMIC DNA]</scope>
    <source>
        <strain evidence="1">AH-315-G07</strain>
    </source>
</reference>
<evidence type="ECO:0000313" key="1">
    <source>
        <dbReference type="EMBL" id="MBN4066696.1"/>
    </source>
</evidence>
<dbReference type="PANTHER" id="PTHR43481">
    <property type="entry name" value="FRUCTOSE-1-PHOSPHATE PHOSPHATASE"/>
    <property type="match status" value="1"/>
</dbReference>
<comment type="caution">
    <text evidence="1">The sequence shown here is derived from an EMBL/GenBank/DDBJ whole genome shotgun (WGS) entry which is preliminary data.</text>
</comment>
<gene>
    <name evidence="1" type="ORF">JYU14_01265</name>
</gene>